<comment type="caution">
    <text evidence="1">The sequence shown here is derived from an EMBL/GenBank/DDBJ whole genome shotgun (WGS) entry which is preliminary data.</text>
</comment>
<dbReference type="AlphaFoldDB" id="J9GLF0"/>
<reference evidence="1" key="1">
    <citation type="journal article" date="2012" name="PLoS ONE">
        <title>Gene sets for utilization of primary and secondary nutrition supplies in the distal gut of endangered iberian lynx.</title>
        <authorList>
            <person name="Alcaide M."/>
            <person name="Messina E."/>
            <person name="Richter M."/>
            <person name="Bargiela R."/>
            <person name="Peplies J."/>
            <person name="Huws S.A."/>
            <person name="Newbold C.J."/>
            <person name="Golyshin P.N."/>
            <person name="Simon M.A."/>
            <person name="Lopez G."/>
            <person name="Yakimov M.M."/>
            <person name="Ferrer M."/>
        </authorList>
    </citation>
    <scope>NUCLEOTIDE SEQUENCE</scope>
</reference>
<organism evidence="1">
    <name type="scientific">gut metagenome</name>
    <dbReference type="NCBI Taxonomy" id="749906"/>
    <lineage>
        <taxon>unclassified sequences</taxon>
        <taxon>metagenomes</taxon>
        <taxon>organismal metagenomes</taxon>
    </lineage>
</organism>
<name>J9GLF0_9ZZZZ</name>
<sequence>MIALAHIKPILRIDEPFIGPSIKPKTCSILHLDFDLVRLFFFCSSVRG</sequence>
<proteinExistence type="predicted"/>
<accession>J9GLF0</accession>
<evidence type="ECO:0000313" key="1">
    <source>
        <dbReference type="EMBL" id="EJX03003.1"/>
    </source>
</evidence>
<protein>
    <submittedName>
        <fullName evidence="1">Uncharacterized protein</fullName>
    </submittedName>
</protein>
<dbReference type="EMBL" id="AMCI01002332">
    <property type="protein sequence ID" value="EJX03003.1"/>
    <property type="molecule type" value="Genomic_DNA"/>
</dbReference>
<gene>
    <name evidence="1" type="ORF">EVA_08893</name>
</gene>